<keyword evidence="3" id="KW-1185">Reference proteome</keyword>
<dbReference type="SUPFAM" id="SSF53335">
    <property type="entry name" value="S-adenosyl-L-methionine-dependent methyltransferases"/>
    <property type="match status" value="1"/>
</dbReference>
<feature type="non-terminal residue" evidence="2">
    <location>
        <position position="174"/>
    </location>
</feature>
<dbReference type="CDD" id="cd02440">
    <property type="entry name" value="AdoMet_MTases"/>
    <property type="match status" value="1"/>
</dbReference>
<dbReference type="VEuPathDB" id="FungiDB:BO78DRAFT_276883"/>
<dbReference type="Gene3D" id="3.40.50.150">
    <property type="entry name" value="Vaccinia Virus protein VP39"/>
    <property type="match status" value="1"/>
</dbReference>
<dbReference type="InterPro" id="IPR041698">
    <property type="entry name" value="Methyltransf_25"/>
</dbReference>
<feature type="non-terminal residue" evidence="2">
    <location>
        <position position="1"/>
    </location>
</feature>
<dbReference type="EMBL" id="KZ826360">
    <property type="protein sequence ID" value="PYI05221.1"/>
    <property type="molecule type" value="Genomic_DNA"/>
</dbReference>
<dbReference type="OrthoDB" id="417697at2759"/>
<protein>
    <recommendedName>
        <fullName evidence="1">Methyltransferase domain-containing protein</fullName>
    </recommendedName>
</protein>
<dbReference type="Pfam" id="PF13649">
    <property type="entry name" value="Methyltransf_25"/>
    <property type="match status" value="1"/>
</dbReference>
<dbReference type="PANTHER" id="PTHR43591:SF110">
    <property type="entry name" value="RHODANESE DOMAIN-CONTAINING PROTEIN"/>
    <property type="match status" value="1"/>
</dbReference>
<organism evidence="2 3">
    <name type="scientific">Aspergillus sclerotiicarbonarius (strain CBS 121057 / IBT 28362)</name>
    <dbReference type="NCBI Taxonomy" id="1448318"/>
    <lineage>
        <taxon>Eukaryota</taxon>
        <taxon>Fungi</taxon>
        <taxon>Dikarya</taxon>
        <taxon>Ascomycota</taxon>
        <taxon>Pezizomycotina</taxon>
        <taxon>Eurotiomycetes</taxon>
        <taxon>Eurotiomycetidae</taxon>
        <taxon>Eurotiales</taxon>
        <taxon>Aspergillaceae</taxon>
        <taxon>Aspergillus</taxon>
        <taxon>Aspergillus subgen. Circumdati</taxon>
    </lineage>
</organism>
<gene>
    <name evidence="2" type="ORF">BO78DRAFT_276883</name>
</gene>
<dbReference type="Proteomes" id="UP000248423">
    <property type="component" value="Unassembled WGS sequence"/>
</dbReference>
<name>A0A319E5I1_ASPSB</name>
<feature type="domain" description="Methyltransferase" evidence="1">
    <location>
        <begin position="34"/>
        <end position="128"/>
    </location>
</feature>
<dbReference type="AlphaFoldDB" id="A0A319E5I1"/>
<evidence type="ECO:0000313" key="2">
    <source>
        <dbReference type="EMBL" id="PYI05221.1"/>
    </source>
</evidence>
<evidence type="ECO:0000313" key="3">
    <source>
        <dbReference type="Proteomes" id="UP000248423"/>
    </source>
</evidence>
<dbReference type="InterPro" id="IPR029063">
    <property type="entry name" value="SAM-dependent_MTases_sf"/>
</dbReference>
<proteinExistence type="predicted"/>
<sequence>NPSLNTQHKVLAHFMGYELLHPSINIDPSPSLRIADIGTGTGIWLDRLSSTLPTNQPHHLQGFDISDRQFSKGSKNIHFCLHDATEPFPSEHLNSYDIVHVRLFVFALKEMDLGRVMANVVHLLRPGGYFQWEDADFCYTAPAPAPDKPTPQVREIIDLVTTYAVKAGFSMRVS</sequence>
<dbReference type="STRING" id="1448318.A0A319E5I1"/>
<dbReference type="PANTHER" id="PTHR43591">
    <property type="entry name" value="METHYLTRANSFERASE"/>
    <property type="match status" value="1"/>
</dbReference>
<reference evidence="2 3" key="1">
    <citation type="submission" date="2018-02" db="EMBL/GenBank/DDBJ databases">
        <title>The genomes of Aspergillus section Nigri reveals drivers in fungal speciation.</title>
        <authorList>
            <consortium name="DOE Joint Genome Institute"/>
            <person name="Vesth T.C."/>
            <person name="Nybo J."/>
            <person name="Theobald S."/>
            <person name="Brandl J."/>
            <person name="Frisvad J.C."/>
            <person name="Nielsen K.F."/>
            <person name="Lyhne E.K."/>
            <person name="Kogle M.E."/>
            <person name="Kuo A."/>
            <person name="Riley R."/>
            <person name="Clum A."/>
            <person name="Nolan M."/>
            <person name="Lipzen A."/>
            <person name="Salamov A."/>
            <person name="Henrissat B."/>
            <person name="Wiebenga A."/>
            <person name="De vries R.P."/>
            <person name="Grigoriev I.V."/>
            <person name="Mortensen U.H."/>
            <person name="Andersen M.R."/>
            <person name="Baker S.E."/>
        </authorList>
    </citation>
    <scope>NUCLEOTIDE SEQUENCE [LARGE SCALE GENOMIC DNA]</scope>
    <source>
        <strain evidence="2 3">CBS 121057</strain>
    </source>
</reference>
<evidence type="ECO:0000259" key="1">
    <source>
        <dbReference type="Pfam" id="PF13649"/>
    </source>
</evidence>
<accession>A0A319E5I1</accession>